<dbReference type="Proteomes" id="UP000001029">
    <property type="component" value="Chromosome"/>
</dbReference>
<dbReference type="Gene3D" id="3.40.50.2000">
    <property type="entry name" value="Glycogen Phosphorylase B"/>
    <property type="match status" value="2"/>
</dbReference>
<sequence>MEKFNRLKLDSAQTKAIINMRKEKSVFIALAVKAERLRKQLKKSSKNLFKKTAPKEDKLCVLVHVRGGIGDVAMSRVFMSKLHLALPNAKIDFCFDSKEVFNMIFLDGKFTVSFVLRNYNPKNYDLVIAGSHSFSFDYYEEERIKKLAPGFWQTFQKGLAMQKILDVYTHNPPQLDGLLAHSTVRYGSARVANLGLSTGLDIKQNDRAPIELKEDGFKILKTLGLEGKKYITIHDGTNSNTDISKGYPPRAWPKEHWREFTRLFKAAFPDITVVQIGGSNSTVFDFVDVSIVGKTRVADLPYILQKSVLHIDTESGMVHLAHLLDTICVVMFGPSIKEYLAYERNINITAPSCGNCMNITGDWISRCILNKPQSKACMASITPQTVFERAQAYLKNAEKKDLTQINYSIEDKTALFALQTEGLINYCAVKSGIVRVAYKLDDFKRALNQKRKNIKRDIQYFFGKKDKRNILKVLIHTRGGIGDLCMNGRFFAQIKNALPEAEITLCHEKRNVIETLFSGGGAISDFTGNRYKRKDYDLVLSGSHVYNFDFYKLGRIKKLAPGFLPVFERALQRQKAFRSFHLYGSLLDGILSNFALDNGFNNFNIMGFSAGLDTELPAWEPFKNKLNRDVLQKYGLKEKEYITVHDGIGDCLAGGHNRPTRSWPQENWEGLILKLKQKYPQYKIVQLGAGDNPFFKGVDINLINKTAFSELPSLLQGSKLHFDVESGMSHMAGICGAHSIIMYGSSSEQYFSYPSNINIHAKNCGNCMWILQEWLNECVLKNNPQCMQTIAVEEVFSSAQKTLGV</sequence>
<dbReference type="KEGG" id="emi:Emin_0867"/>
<gene>
    <name evidence="3" type="ordered locus">Emin_0867</name>
</gene>
<dbReference type="CAZy" id="GT9">
    <property type="family name" value="Glycosyltransferase Family 9"/>
</dbReference>
<evidence type="ECO:0000313" key="4">
    <source>
        <dbReference type="Proteomes" id="UP000001029"/>
    </source>
</evidence>
<dbReference type="RefSeq" id="WP_012415037.1">
    <property type="nucleotide sequence ID" value="NC_010644.1"/>
</dbReference>
<dbReference type="STRING" id="445932.Emin_0867"/>
<accession>B2KD26</accession>
<dbReference type="OrthoDB" id="2068453at2"/>
<reference evidence="3 4" key="1">
    <citation type="journal article" date="2009" name="Appl. Environ. Microbiol.">
        <title>Genomic analysis of 'Elusimicrobium minutum,' the first cultivated representative of the phylum 'Elusimicrobia' (formerly termite group 1).</title>
        <authorList>
            <person name="Herlemann D.P.R."/>
            <person name="Geissinger O."/>
            <person name="Ikeda-Ohtsubo W."/>
            <person name="Kunin V."/>
            <person name="Sun H."/>
            <person name="Lapidus A."/>
            <person name="Hugenholtz P."/>
            <person name="Brune A."/>
        </authorList>
    </citation>
    <scope>NUCLEOTIDE SEQUENCE [LARGE SCALE GENOMIC DNA]</scope>
    <source>
        <strain evidence="3 4">Pei191</strain>
    </source>
</reference>
<dbReference type="InterPro" id="IPR002201">
    <property type="entry name" value="Glyco_trans_9"/>
</dbReference>
<dbReference type="GO" id="GO:0008713">
    <property type="term" value="F:ADP-heptose-lipopolysaccharide heptosyltransferase activity"/>
    <property type="evidence" value="ECO:0007669"/>
    <property type="project" value="TreeGrafter"/>
</dbReference>
<evidence type="ECO:0000313" key="3">
    <source>
        <dbReference type="EMBL" id="ACC98422.1"/>
    </source>
</evidence>
<proteinExistence type="predicted"/>
<keyword evidence="4" id="KW-1185">Reference proteome</keyword>
<evidence type="ECO:0000256" key="2">
    <source>
        <dbReference type="ARBA" id="ARBA00022679"/>
    </source>
</evidence>
<dbReference type="GO" id="GO:0009244">
    <property type="term" value="P:lipopolysaccharide core region biosynthetic process"/>
    <property type="evidence" value="ECO:0007669"/>
    <property type="project" value="TreeGrafter"/>
</dbReference>
<dbReference type="SUPFAM" id="SSF53756">
    <property type="entry name" value="UDP-Glycosyltransferase/glycogen phosphorylase"/>
    <property type="match status" value="2"/>
</dbReference>
<dbReference type="PANTHER" id="PTHR30160">
    <property type="entry name" value="TETRAACYLDISACCHARIDE 4'-KINASE-RELATED"/>
    <property type="match status" value="1"/>
</dbReference>
<dbReference type="GO" id="GO:0005829">
    <property type="term" value="C:cytosol"/>
    <property type="evidence" value="ECO:0007669"/>
    <property type="project" value="TreeGrafter"/>
</dbReference>
<keyword evidence="2 3" id="KW-0808">Transferase</keyword>
<dbReference type="InterPro" id="IPR051199">
    <property type="entry name" value="LPS_LOS_Heptosyltrfase"/>
</dbReference>
<evidence type="ECO:0000256" key="1">
    <source>
        <dbReference type="ARBA" id="ARBA00022676"/>
    </source>
</evidence>
<keyword evidence="1" id="KW-0328">Glycosyltransferase</keyword>
<dbReference type="Pfam" id="PF01075">
    <property type="entry name" value="Glyco_transf_9"/>
    <property type="match status" value="1"/>
</dbReference>
<dbReference type="AlphaFoldDB" id="B2KD26"/>
<dbReference type="HOGENOM" id="CLU_349759_0_0_0"/>
<dbReference type="EMBL" id="CP001055">
    <property type="protein sequence ID" value="ACC98422.1"/>
    <property type="molecule type" value="Genomic_DNA"/>
</dbReference>
<name>B2KD26_ELUMP</name>
<organism evidence="3 4">
    <name type="scientific">Elusimicrobium minutum (strain Pei191)</name>
    <dbReference type="NCBI Taxonomy" id="445932"/>
    <lineage>
        <taxon>Bacteria</taxon>
        <taxon>Pseudomonadati</taxon>
        <taxon>Elusimicrobiota</taxon>
        <taxon>Elusimicrobia</taxon>
        <taxon>Elusimicrobiales</taxon>
        <taxon>Elusimicrobiaceae</taxon>
        <taxon>Elusimicrobium</taxon>
    </lineage>
</organism>
<protein>
    <submittedName>
        <fullName evidence="3">ADP-heptose:LPS heptosyltransferase-like protein</fullName>
    </submittedName>
</protein>